<reference evidence="1 2" key="1">
    <citation type="journal article" date="2015" name="Antonie Van Leeuwenhoek">
        <title>A phylogenomic and molecular marker based taxonomic framework for the order Xanthomonadales: proposal to transfer the families Algiphilaceae and Solimonadaceae to the order Nevskiales ord. nov. and to create a new family within the order Xanthomonadales, the family Rhodanobacteraceae fam. nov., containing the genus Rhodanobacter and its closest relatives.</title>
        <authorList>
            <person name="Naushad S."/>
            <person name="Adeolu M."/>
            <person name="Wong S."/>
            <person name="Sohail M."/>
            <person name="Schellhorn H.E."/>
            <person name="Gupta R.S."/>
        </authorList>
    </citation>
    <scope>NUCLEOTIDE SEQUENCE [LARGE SCALE GENOMIC DNA]</scope>
    <source>
        <strain evidence="1 2">DSM 16301</strain>
    </source>
</reference>
<dbReference type="STRING" id="1440762.Y882_10585"/>
<dbReference type="EMBL" id="JPLA01000026">
    <property type="protein sequence ID" value="KLD63622.1"/>
    <property type="molecule type" value="Genomic_DNA"/>
</dbReference>
<dbReference type="PATRIC" id="fig|1440762.4.peg.1612"/>
<accession>A0A0G9H7H2</accession>
<dbReference type="Proteomes" id="UP000035481">
    <property type="component" value="Unassembled WGS sequence"/>
</dbReference>
<dbReference type="AlphaFoldDB" id="A0A0G9H7H2"/>
<name>A0A0G9H7H2_9GAMM</name>
<proteinExistence type="predicted"/>
<protein>
    <submittedName>
        <fullName evidence="1">Uncharacterized protein</fullName>
    </submittedName>
</protein>
<organism evidence="1 2">
    <name type="scientific">Dyella japonica DSM 16301</name>
    <dbReference type="NCBI Taxonomy" id="1440762"/>
    <lineage>
        <taxon>Bacteria</taxon>
        <taxon>Pseudomonadati</taxon>
        <taxon>Pseudomonadota</taxon>
        <taxon>Gammaproteobacteria</taxon>
        <taxon>Lysobacterales</taxon>
        <taxon>Rhodanobacteraceae</taxon>
        <taxon>Dyella</taxon>
    </lineage>
</organism>
<comment type="caution">
    <text evidence="1">The sequence shown here is derived from an EMBL/GenBank/DDBJ whole genome shotgun (WGS) entry which is preliminary data.</text>
</comment>
<evidence type="ECO:0000313" key="2">
    <source>
        <dbReference type="Proteomes" id="UP000035481"/>
    </source>
</evidence>
<sequence length="161" mass="17955">MVVAVMAAVAPMATVSAKQPPPPDVKADTRESFAPVADHVREQMQAGGRFEFVNAQERDTVAKDLGDMQSLFDRFTKVDAMDDKSKIQLYNDQSEVNAILTRRDGDKEVCVHEQPTGSHLPKTTCRKYSDMERDRAATMQMKDEMLHTTIPKPLLIGPNAH</sequence>
<evidence type="ECO:0000313" key="1">
    <source>
        <dbReference type="EMBL" id="KLD63622.1"/>
    </source>
</evidence>
<gene>
    <name evidence="1" type="ORF">Y882_10585</name>
</gene>